<dbReference type="EMBL" id="RQTK01000736">
    <property type="protein sequence ID" value="RUS75505.1"/>
    <property type="molecule type" value="Genomic_DNA"/>
</dbReference>
<evidence type="ECO:0000256" key="1">
    <source>
        <dbReference type="SAM" id="SignalP"/>
    </source>
</evidence>
<dbReference type="Gene3D" id="3.10.100.10">
    <property type="entry name" value="Mannose-Binding Protein A, subunit A"/>
    <property type="match status" value="1"/>
</dbReference>
<evidence type="ECO:0000313" key="2">
    <source>
        <dbReference type="EMBL" id="RUS75505.1"/>
    </source>
</evidence>
<accession>A0A433T1S7</accession>
<proteinExistence type="predicted"/>
<feature type="signal peptide" evidence="1">
    <location>
        <begin position="1"/>
        <end position="24"/>
    </location>
</feature>
<sequence length="116" mass="13286">MLRLLLCNIDLASLFCMLLLLGDCLDLQVSSESTDINVCPSGWTASFRSRSCLKKFHDFQTWKDAKKKCKVEHDAGLIKPDEHKRQLLDDQSFPGDIRFWTALNDIDKEGTFVYAD</sequence>
<keyword evidence="1" id="KW-0732">Signal</keyword>
<dbReference type="InterPro" id="IPR016186">
    <property type="entry name" value="C-type_lectin-like/link_sf"/>
</dbReference>
<feature type="chain" id="PRO_5019460037" description="C-type lectin domain-containing protein" evidence="1">
    <location>
        <begin position="25"/>
        <end position="116"/>
    </location>
</feature>
<dbReference type="AlphaFoldDB" id="A0A433T1S7"/>
<evidence type="ECO:0000313" key="3">
    <source>
        <dbReference type="Proteomes" id="UP000271974"/>
    </source>
</evidence>
<dbReference type="InterPro" id="IPR016187">
    <property type="entry name" value="CTDL_fold"/>
</dbReference>
<evidence type="ECO:0008006" key="4">
    <source>
        <dbReference type="Google" id="ProtNLM"/>
    </source>
</evidence>
<gene>
    <name evidence="2" type="ORF">EGW08_016739</name>
</gene>
<dbReference type="Proteomes" id="UP000271974">
    <property type="component" value="Unassembled WGS sequence"/>
</dbReference>
<feature type="non-terminal residue" evidence="2">
    <location>
        <position position="116"/>
    </location>
</feature>
<name>A0A433T1S7_ELYCH</name>
<protein>
    <recommendedName>
        <fullName evidence="4">C-type lectin domain-containing protein</fullName>
    </recommendedName>
</protein>
<dbReference type="OrthoDB" id="441660at2759"/>
<reference evidence="2 3" key="1">
    <citation type="submission" date="2019-01" db="EMBL/GenBank/DDBJ databases">
        <title>A draft genome assembly of the solar-powered sea slug Elysia chlorotica.</title>
        <authorList>
            <person name="Cai H."/>
            <person name="Li Q."/>
            <person name="Fang X."/>
            <person name="Li J."/>
            <person name="Curtis N.E."/>
            <person name="Altenburger A."/>
            <person name="Shibata T."/>
            <person name="Feng M."/>
            <person name="Maeda T."/>
            <person name="Schwartz J.A."/>
            <person name="Shigenobu S."/>
            <person name="Lundholm N."/>
            <person name="Nishiyama T."/>
            <person name="Yang H."/>
            <person name="Hasebe M."/>
            <person name="Li S."/>
            <person name="Pierce S.K."/>
            <person name="Wang J."/>
        </authorList>
    </citation>
    <scope>NUCLEOTIDE SEQUENCE [LARGE SCALE GENOMIC DNA]</scope>
    <source>
        <strain evidence="2">EC2010</strain>
        <tissue evidence="2">Whole organism of an adult</tissue>
    </source>
</reference>
<comment type="caution">
    <text evidence="2">The sequence shown here is derived from an EMBL/GenBank/DDBJ whole genome shotgun (WGS) entry which is preliminary data.</text>
</comment>
<organism evidence="2 3">
    <name type="scientific">Elysia chlorotica</name>
    <name type="common">Eastern emerald elysia</name>
    <name type="synonym">Sea slug</name>
    <dbReference type="NCBI Taxonomy" id="188477"/>
    <lineage>
        <taxon>Eukaryota</taxon>
        <taxon>Metazoa</taxon>
        <taxon>Spiralia</taxon>
        <taxon>Lophotrochozoa</taxon>
        <taxon>Mollusca</taxon>
        <taxon>Gastropoda</taxon>
        <taxon>Heterobranchia</taxon>
        <taxon>Euthyneura</taxon>
        <taxon>Panpulmonata</taxon>
        <taxon>Sacoglossa</taxon>
        <taxon>Placobranchoidea</taxon>
        <taxon>Plakobranchidae</taxon>
        <taxon>Elysia</taxon>
    </lineage>
</organism>
<keyword evidence="3" id="KW-1185">Reference proteome</keyword>
<dbReference type="SUPFAM" id="SSF56436">
    <property type="entry name" value="C-type lectin-like"/>
    <property type="match status" value="1"/>
</dbReference>